<sequence>MTNQERLELERLNKMDRTLGLWNGVFCITSIIGAAVFITHLMELWMPMILEISVQDYGHVQELNSCYSRQAITNALKDNRITYFEFVELGSKELHTIKSEIIDKSMHCKGKLQ</sequence>
<evidence type="ECO:0000256" key="1">
    <source>
        <dbReference type="SAM" id="Phobius"/>
    </source>
</evidence>
<protein>
    <submittedName>
        <fullName evidence="2">Uncharacterized protein</fullName>
    </submittedName>
</protein>
<evidence type="ECO:0000313" key="2">
    <source>
        <dbReference type="EMBL" id="BBL92401.1"/>
    </source>
</evidence>
<name>A0A510IG24_9VIBR</name>
<proteinExistence type="predicted"/>
<dbReference type="AlphaFoldDB" id="A0A510IG24"/>
<geneLocation type="plasmid" evidence="3">
    <name>pam7 dna</name>
</geneLocation>
<dbReference type="EMBL" id="AP019800">
    <property type="protein sequence ID" value="BBL92401.1"/>
    <property type="molecule type" value="Genomic_DNA"/>
</dbReference>
<feature type="transmembrane region" description="Helical" evidence="1">
    <location>
        <begin position="20"/>
        <end position="42"/>
    </location>
</feature>
<accession>A0A510IG24</accession>
<reference evidence="3" key="1">
    <citation type="submission" date="2019-07" db="EMBL/GenBank/DDBJ databases">
        <title>Complete Genome Sequences of Vibrion rotiferianus strain AM7.</title>
        <authorList>
            <person name="Miyazaki K."/>
            <person name="Wiseschart A."/>
            <person name="Pootanakit K."/>
            <person name="Ishimori K."/>
            <person name="Kitahara K."/>
        </authorList>
    </citation>
    <scope>NUCLEOTIDE SEQUENCE [LARGE SCALE GENOMIC DNA]</scope>
    <source>
        <strain evidence="3">AM7</strain>
        <plasmid evidence="3">pam7 dna</plasmid>
    </source>
</reference>
<keyword evidence="1" id="KW-1133">Transmembrane helix</keyword>
<organism evidence="2 3">
    <name type="scientific">Vibrio rotiferianus</name>
    <dbReference type="NCBI Taxonomy" id="190895"/>
    <lineage>
        <taxon>Bacteria</taxon>
        <taxon>Pseudomonadati</taxon>
        <taxon>Pseudomonadota</taxon>
        <taxon>Gammaproteobacteria</taxon>
        <taxon>Vibrionales</taxon>
        <taxon>Vibrionaceae</taxon>
        <taxon>Vibrio</taxon>
    </lineage>
</organism>
<evidence type="ECO:0000313" key="3">
    <source>
        <dbReference type="Proteomes" id="UP000315115"/>
    </source>
</evidence>
<keyword evidence="2" id="KW-0614">Plasmid</keyword>
<dbReference type="Proteomes" id="UP000315115">
    <property type="component" value="Plasmid pAM7"/>
</dbReference>
<keyword evidence="1" id="KW-0472">Membrane</keyword>
<keyword evidence="1" id="KW-0812">Transmembrane</keyword>
<gene>
    <name evidence="2" type="ORF">VroAM7_50540</name>
</gene>